<organism evidence="2 3">
    <name type="scientific">Candidatus Sulfobium mesophilum</name>
    <dbReference type="NCBI Taxonomy" id="2016548"/>
    <lineage>
        <taxon>Bacteria</taxon>
        <taxon>Pseudomonadati</taxon>
        <taxon>Nitrospirota</taxon>
        <taxon>Nitrospiria</taxon>
        <taxon>Nitrospirales</taxon>
        <taxon>Nitrospiraceae</taxon>
        <taxon>Candidatus Sulfobium</taxon>
    </lineage>
</organism>
<dbReference type="OrthoDB" id="129271at2"/>
<keyword evidence="3" id="KW-1185">Reference proteome</keyword>
<evidence type="ECO:0008006" key="4">
    <source>
        <dbReference type="Google" id="ProtNLM"/>
    </source>
</evidence>
<sequence>MKQCISCALIVFLGIILIPLPASSAGYDMGGRTHSADFEKMKGLIGDWQGTADMGKGPQTIKVTYELTSAGNAVLERLFVGLPHEMASVYYDFSGKLNMTHYCSFGNQPHMELMNPGEKNMLFVLSEKNPNLVSVKEDHMHSLSISFEDKNSIVHSWSRNDKGEKISDTVIKLTRMKP</sequence>
<proteinExistence type="predicted"/>
<feature type="chain" id="PRO_5015409159" description="DUF1579 domain-containing protein" evidence="1">
    <location>
        <begin position="25"/>
        <end position="178"/>
    </location>
</feature>
<gene>
    <name evidence="2" type="ORF">NBG4_120019</name>
</gene>
<dbReference type="Proteomes" id="UP000245125">
    <property type="component" value="Unassembled WGS sequence"/>
</dbReference>
<feature type="signal peptide" evidence="1">
    <location>
        <begin position="1"/>
        <end position="24"/>
    </location>
</feature>
<protein>
    <recommendedName>
        <fullName evidence="4">DUF1579 domain-containing protein</fullName>
    </recommendedName>
</protein>
<evidence type="ECO:0000256" key="1">
    <source>
        <dbReference type="SAM" id="SignalP"/>
    </source>
</evidence>
<evidence type="ECO:0000313" key="2">
    <source>
        <dbReference type="EMBL" id="SPP99812.1"/>
    </source>
</evidence>
<reference evidence="3" key="1">
    <citation type="submission" date="2018-03" db="EMBL/GenBank/DDBJ databases">
        <authorList>
            <person name="Zecchin S."/>
        </authorList>
    </citation>
    <scope>NUCLEOTIDE SEQUENCE [LARGE SCALE GENOMIC DNA]</scope>
</reference>
<dbReference type="AlphaFoldDB" id="A0A2U3QEF5"/>
<name>A0A2U3QEF5_9BACT</name>
<keyword evidence="1" id="KW-0732">Signal</keyword>
<accession>A0A2U3QEF5</accession>
<evidence type="ECO:0000313" key="3">
    <source>
        <dbReference type="Proteomes" id="UP000245125"/>
    </source>
</evidence>
<dbReference type="EMBL" id="OUUY01000024">
    <property type="protein sequence ID" value="SPP99812.1"/>
    <property type="molecule type" value="Genomic_DNA"/>
</dbReference>